<dbReference type="PROSITE" id="PS50836">
    <property type="entry name" value="DOMON"/>
    <property type="match status" value="1"/>
</dbReference>
<dbReference type="InterPro" id="IPR024548">
    <property type="entry name" value="Cu2_monoox_C"/>
</dbReference>
<evidence type="ECO:0000313" key="16">
    <source>
        <dbReference type="RefSeq" id="XP_052120167.1"/>
    </source>
</evidence>
<dbReference type="GO" id="GO:0004500">
    <property type="term" value="F:dopamine beta-monooxygenase activity"/>
    <property type="evidence" value="ECO:0007669"/>
    <property type="project" value="InterPro"/>
</dbReference>
<evidence type="ECO:0000259" key="14">
    <source>
        <dbReference type="PROSITE" id="PS50836"/>
    </source>
</evidence>
<dbReference type="SMART" id="SM00664">
    <property type="entry name" value="DoH"/>
    <property type="match status" value="1"/>
</dbReference>
<dbReference type="FunFam" id="2.60.120.230:FF:000001">
    <property type="entry name" value="Monooxygenase, DBH-like 1"/>
    <property type="match status" value="1"/>
</dbReference>
<reference evidence="16 17" key="1">
    <citation type="submission" date="2025-04" db="UniProtKB">
        <authorList>
            <consortium name="RefSeq"/>
        </authorList>
    </citation>
    <scope>IDENTIFICATION</scope>
    <source>
        <tissue evidence="16 17">Whole organism</tissue>
    </source>
</reference>
<dbReference type="FunFam" id="2.60.40.1210:FF:000001">
    <property type="entry name" value="Monooxygenase, DBH-like 1, like"/>
    <property type="match status" value="1"/>
</dbReference>
<proteinExistence type="inferred from homology"/>
<keyword evidence="8" id="KW-0503">Monooxygenase</keyword>
<gene>
    <name evidence="16 17" type="primary">LOC113215508</name>
</gene>
<dbReference type="InterPro" id="IPR000323">
    <property type="entry name" value="Cu2_ascorb_mOase_N"/>
</dbReference>
<dbReference type="PRINTS" id="PR00767">
    <property type="entry name" value="DBMONOXGNASE"/>
</dbReference>
<dbReference type="GO" id="GO:0005615">
    <property type="term" value="C:extracellular space"/>
    <property type="evidence" value="ECO:0007669"/>
    <property type="project" value="TreeGrafter"/>
</dbReference>
<dbReference type="PANTHER" id="PTHR10157">
    <property type="entry name" value="DOPAMINE BETA HYDROXYLASE RELATED"/>
    <property type="match status" value="1"/>
</dbReference>
<dbReference type="SUPFAM" id="SSF49742">
    <property type="entry name" value="PHM/PNGase F"/>
    <property type="match status" value="2"/>
</dbReference>
<keyword evidence="7" id="KW-0186">Copper</keyword>
<keyword evidence="6" id="KW-0560">Oxidoreductase</keyword>
<dbReference type="InterPro" id="IPR008977">
    <property type="entry name" value="PHM/PNGase_F_dom_sf"/>
</dbReference>
<dbReference type="GO" id="GO:0030667">
    <property type="term" value="C:secretory granule membrane"/>
    <property type="evidence" value="ECO:0007669"/>
    <property type="project" value="TreeGrafter"/>
</dbReference>
<dbReference type="InterPro" id="IPR028460">
    <property type="entry name" value="Tbh/DBH"/>
</dbReference>
<comment type="similarity">
    <text evidence="3">Belongs to the copper type II ascorbate-dependent monooxygenase family.</text>
</comment>
<evidence type="ECO:0000256" key="8">
    <source>
        <dbReference type="ARBA" id="ARBA00023033"/>
    </source>
</evidence>
<sequence>MDVMFNLDTLWINQIKHTAAGEEEQEAGCPVPCGRPACRGRGRAAMRRGAARRGRAGAPPWAPLLWLVLLPAALAAHWTHSAELDRNFSVFWTPGEDDITFEVQVRTLGYVGLGFSVDGKMKGADMVIGWVRDGQVFFQDRHAVDRYEPEVDSSQDYEQLLGYENGTHTVLRFRRKYDTCDPHDFKITNDTVRMLYAYHDRDLTGSGSEPLPYHGSQRGSRSVFLLERVPKEDPLPRDTLVWDLRNPQVQLPNTEDTLYWCKIFKLPELRRKHHMVKYEPIHQAGNRAYLHHLVVYECSGDATLFEKHVGAKGEPCYQPHMPSEFLSCHNVVVTWAVGSEGFNFPSEAGYPLDPSSGARFYMMETHYNNPNIDPGIVDSSGVRIFYTPTLRRYDAGVISVGLDPNWRHIIPPGRPEVVSEGHCIADCTRQALPAQGINVFATLLHTHLIGRKVRFRQIRGGEELQPITADNNYDFNYQEYRRLKKPVKVYPGDHLIAECTYNSEARSTITLGGLTAREEMCLAFALYYPRVDLTLCYSLPSLPTVLHSLGIQELMPNSSPVKIKLPEELRDMTLETRLITYDWEKHFGSFQEATRKGSFKPLCWAKRPALLPGTEETEATYPNITRSWRPEATCHRRRPHRKKKPGDEATGDANETFLDDESAARDNAVLADDDNSLNAIGAQEQSRLNSGAAAHAASWTATWVALLLALLAARVQR</sequence>
<dbReference type="OrthoDB" id="19261at2759"/>
<dbReference type="KEGG" id="foc:113215508"/>
<evidence type="ECO:0000256" key="6">
    <source>
        <dbReference type="ARBA" id="ARBA00023002"/>
    </source>
</evidence>
<organism evidence="15 16">
    <name type="scientific">Frankliniella occidentalis</name>
    <name type="common">Western flower thrips</name>
    <name type="synonym">Euthrips occidentalis</name>
    <dbReference type="NCBI Taxonomy" id="133901"/>
    <lineage>
        <taxon>Eukaryota</taxon>
        <taxon>Metazoa</taxon>
        <taxon>Ecdysozoa</taxon>
        <taxon>Arthropoda</taxon>
        <taxon>Hexapoda</taxon>
        <taxon>Insecta</taxon>
        <taxon>Pterygota</taxon>
        <taxon>Neoptera</taxon>
        <taxon>Paraneoptera</taxon>
        <taxon>Thysanoptera</taxon>
        <taxon>Terebrantia</taxon>
        <taxon>Thripoidea</taxon>
        <taxon>Thripidae</taxon>
        <taxon>Frankliniella</taxon>
    </lineage>
</organism>
<keyword evidence="5" id="KW-0732">Signal</keyword>
<evidence type="ECO:0000256" key="3">
    <source>
        <dbReference type="ARBA" id="ARBA00010676"/>
    </source>
</evidence>
<dbReference type="Proteomes" id="UP000504606">
    <property type="component" value="Unplaced"/>
</dbReference>
<dbReference type="GO" id="GO:0005507">
    <property type="term" value="F:copper ion binding"/>
    <property type="evidence" value="ECO:0007669"/>
    <property type="project" value="InterPro"/>
</dbReference>
<evidence type="ECO:0000313" key="17">
    <source>
        <dbReference type="RefSeq" id="XP_052120168.1"/>
    </source>
</evidence>
<evidence type="ECO:0000256" key="2">
    <source>
        <dbReference type="ARBA" id="ARBA00004370"/>
    </source>
</evidence>
<evidence type="ECO:0000256" key="7">
    <source>
        <dbReference type="ARBA" id="ARBA00023008"/>
    </source>
</evidence>
<evidence type="ECO:0000256" key="10">
    <source>
        <dbReference type="ARBA" id="ARBA00023157"/>
    </source>
</evidence>
<dbReference type="Gene3D" id="2.60.120.230">
    <property type="match status" value="1"/>
</dbReference>
<comment type="cofactor">
    <cofactor evidence="1">
        <name>Cu(2+)</name>
        <dbReference type="ChEBI" id="CHEBI:29036"/>
    </cofactor>
</comment>
<dbReference type="CTD" id="40453"/>
<dbReference type="InterPro" id="IPR045266">
    <property type="entry name" value="DOH_DOMON"/>
</dbReference>
<dbReference type="CDD" id="cd09631">
    <property type="entry name" value="DOMON_DOH"/>
    <property type="match status" value="1"/>
</dbReference>
<comment type="subcellular location">
    <subcellularLocation>
        <location evidence="2">Membrane</location>
    </subcellularLocation>
</comment>
<evidence type="ECO:0000256" key="11">
    <source>
        <dbReference type="ARBA" id="ARBA00023180"/>
    </source>
</evidence>
<dbReference type="InterPro" id="IPR014784">
    <property type="entry name" value="Cu2_ascorb_mOase-like_C"/>
</dbReference>
<feature type="region of interest" description="Disordered" evidence="12">
    <location>
        <begin position="632"/>
        <end position="661"/>
    </location>
</feature>
<dbReference type="GO" id="GO:0006589">
    <property type="term" value="P:octopamine biosynthetic process"/>
    <property type="evidence" value="ECO:0007669"/>
    <property type="project" value="TreeGrafter"/>
</dbReference>
<dbReference type="InterPro" id="IPR005018">
    <property type="entry name" value="DOMON_domain"/>
</dbReference>
<evidence type="ECO:0000256" key="4">
    <source>
        <dbReference type="ARBA" id="ARBA00022723"/>
    </source>
</evidence>
<keyword evidence="4" id="KW-0479">Metal-binding</keyword>
<dbReference type="Gene3D" id="2.60.40.1210">
    <property type="entry name" value="Cellobiose dehydrogenase, cytochrome domain"/>
    <property type="match status" value="1"/>
</dbReference>
<dbReference type="RefSeq" id="XP_052120167.1">
    <property type="nucleotide sequence ID" value="XM_052264207.1"/>
</dbReference>
<name>A0A9C6WLC2_FRAOC</name>
<dbReference type="Gene3D" id="2.60.120.310">
    <property type="entry name" value="Copper type II, ascorbate-dependent monooxygenase, N-terminal domain"/>
    <property type="match status" value="1"/>
</dbReference>
<dbReference type="GO" id="GO:0042420">
    <property type="term" value="P:dopamine catabolic process"/>
    <property type="evidence" value="ECO:0007669"/>
    <property type="project" value="TreeGrafter"/>
</dbReference>
<keyword evidence="13" id="KW-0812">Transmembrane</keyword>
<dbReference type="RefSeq" id="XP_052120168.1">
    <property type="nucleotide sequence ID" value="XM_052264208.1"/>
</dbReference>
<keyword evidence="15" id="KW-1185">Reference proteome</keyword>
<dbReference type="Pfam" id="PF01082">
    <property type="entry name" value="Cu2_monooxygen"/>
    <property type="match status" value="1"/>
</dbReference>
<dbReference type="Pfam" id="PF03712">
    <property type="entry name" value="Cu2_monoox_C"/>
    <property type="match status" value="1"/>
</dbReference>
<feature type="transmembrane region" description="Helical" evidence="13">
    <location>
        <begin position="692"/>
        <end position="713"/>
    </location>
</feature>
<protein>
    <submittedName>
        <fullName evidence="16">MOXD1 homolog 2 isoform X1</fullName>
    </submittedName>
    <submittedName>
        <fullName evidence="17">MOXD1 homolog 2 isoform X2</fullName>
    </submittedName>
</protein>
<keyword evidence="11" id="KW-0325">Glycoprotein</keyword>
<feature type="domain" description="DOMON" evidence="14">
    <location>
        <begin position="86"/>
        <end position="199"/>
    </location>
</feature>
<dbReference type="FunFam" id="2.60.120.310:FF:000004">
    <property type="entry name" value="DBH-like monooxygenase protein 1"/>
    <property type="match status" value="1"/>
</dbReference>
<dbReference type="InterPro" id="IPR036939">
    <property type="entry name" value="Cu2_ascorb_mOase_N_sf"/>
</dbReference>
<evidence type="ECO:0000256" key="5">
    <source>
        <dbReference type="ARBA" id="ARBA00022729"/>
    </source>
</evidence>
<dbReference type="PANTHER" id="PTHR10157:SF40">
    <property type="entry name" value="MOXD1 HOMOLOG 2"/>
    <property type="match status" value="1"/>
</dbReference>
<feature type="compositionally biased region" description="Basic residues" evidence="12">
    <location>
        <begin position="635"/>
        <end position="644"/>
    </location>
</feature>
<keyword evidence="10" id="KW-1015">Disulfide bond</keyword>
<accession>A0A9C6WLC2</accession>
<keyword evidence="9 13" id="KW-0472">Membrane</keyword>
<dbReference type="GO" id="GO:0042421">
    <property type="term" value="P:norepinephrine biosynthetic process"/>
    <property type="evidence" value="ECO:0007669"/>
    <property type="project" value="TreeGrafter"/>
</dbReference>
<evidence type="ECO:0000256" key="12">
    <source>
        <dbReference type="SAM" id="MobiDB-lite"/>
    </source>
</evidence>
<evidence type="ECO:0000256" key="9">
    <source>
        <dbReference type="ARBA" id="ARBA00023136"/>
    </source>
</evidence>
<evidence type="ECO:0000313" key="15">
    <source>
        <dbReference type="Proteomes" id="UP000504606"/>
    </source>
</evidence>
<dbReference type="SUPFAM" id="SSF49344">
    <property type="entry name" value="CBD9-like"/>
    <property type="match status" value="1"/>
</dbReference>
<dbReference type="AlphaFoldDB" id="A0A9C6WLC2"/>
<evidence type="ECO:0000256" key="1">
    <source>
        <dbReference type="ARBA" id="ARBA00001973"/>
    </source>
</evidence>
<dbReference type="Pfam" id="PF03351">
    <property type="entry name" value="DOMON"/>
    <property type="match status" value="1"/>
</dbReference>
<dbReference type="InterPro" id="IPR000945">
    <property type="entry name" value="DBH-like"/>
</dbReference>
<keyword evidence="13" id="KW-1133">Transmembrane helix</keyword>
<evidence type="ECO:0000256" key="13">
    <source>
        <dbReference type="SAM" id="Phobius"/>
    </source>
</evidence>
<dbReference type="GeneID" id="113215508"/>